<feature type="compositionally biased region" description="Acidic residues" evidence="6">
    <location>
        <begin position="436"/>
        <end position="460"/>
    </location>
</feature>
<dbReference type="EMBL" id="FN392322">
    <property type="protein sequence ID" value="CAY72192.1"/>
    <property type="molecule type" value="Genomic_DNA"/>
</dbReference>
<evidence type="ECO:0000313" key="8">
    <source>
        <dbReference type="EMBL" id="CAY72192.1"/>
    </source>
</evidence>
<keyword evidence="3" id="KW-0805">Transcription regulation</keyword>
<dbReference type="InterPro" id="IPR006751">
    <property type="entry name" value="TAFII55_prot_cons_reg"/>
</dbReference>
<accession>C4R9B7</accession>
<dbReference type="GeneID" id="8200518"/>
<dbReference type="Proteomes" id="UP000000314">
    <property type="component" value="Chromosome 4"/>
</dbReference>
<reference evidence="8 9" key="1">
    <citation type="journal article" date="2009" name="Nat. Biotechnol.">
        <title>Genome sequence of the recombinant protein production host Pichia pastoris.</title>
        <authorList>
            <person name="De Schutter K."/>
            <person name="Lin Y.C."/>
            <person name="Tiels P."/>
            <person name="Van Hecke A."/>
            <person name="Glinka S."/>
            <person name="Weber-Lehmann J."/>
            <person name="Rouze P."/>
            <person name="Van de Peer Y."/>
            <person name="Callewaert N."/>
        </authorList>
    </citation>
    <scope>NUCLEOTIDE SEQUENCE [LARGE SCALE GENOMIC DNA]</scope>
    <source>
        <strain evidence="9">GS115 / ATCC 20864</strain>
    </source>
</reference>
<feature type="compositionally biased region" description="Acidic residues" evidence="6">
    <location>
        <begin position="317"/>
        <end position="340"/>
    </location>
</feature>
<dbReference type="GO" id="GO:0051123">
    <property type="term" value="P:RNA polymerase II preinitiation complex assembly"/>
    <property type="evidence" value="ECO:0007669"/>
    <property type="project" value="TreeGrafter"/>
</dbReference>
<proteinExistence type="inferred from homology"/>
<dbReference type="CDD" id="cd08047">
    <property type="entry name" value="TAF7"/>
    <property type="match status" value="1"/>
</dbReference>
<comment type="similarity">
    <text evidence="2">Belongs to the TAF7 family.</text>
</comment>
<evidence type="ECO:0000259" key="7">
    <source>
        <dbReference type="SMART" id="SM01370"/>
    </source>
</evidence>
<dbReference type="KEGG" id="ppa:PAS_FragD_0016"/>
<evidence type="ECO:0000313" key="9">
    <source>
        <dbReference type="Proteomes" id="UP000000314"/>
    </source>
</evidence>
<feature type="region of interest" description="Disordered" evidence="6">
    <location>
        <begin position="41"/>
        <end position="62"/>
    </location>
</feature>
<dbReference type="SMART" id="SM01370">
    <property type="entry name" value="TAFII55_N"/>
    <property type="match status" value="1"/>
</dbReference>
<gene>
    <name evidence="8" type="ordered locus">PAS_FragD_0016</name>
</gene>
<feature type="region of interest" description="Disordered" evidence="6">
    <location>
        <begin position="1"/>
        <end position="29"/>
    </location>
</feature>
<feature type="region of interest" description="Disordered" evidence="6">
    <location>
        <begin position="260"/>
        <end position="285"/>
    </location>
</feature>
<feature type="region of interest" description="Disordered" evidence="6">
    <location>
        <begin position="412"/>
        <end position="460"/>
    </location>
</feature>
<evidence type="ECO:0000256" key="2">
    <source>
        <dbReference type="ARBA" id="ARBA00009368"/>
    </source>
</evidence>
<dbReference type="RefSeq" id="XP_002494371.1">
    <property type="nucleotide sequence ID" value="XM_002494326.1"/>
</dbReference>
<evidence type="ECO:0000256" key="5">
    <source>
        <dbReference type="ARBA" id="ARBA00023242"/>
    </source>
</evidence>
<keyword evidence="5" id="KW-0539">Nucleus</keyword>
<keyword evidence="4" id="KW-0804">Transcription</keyword>
<feature type="region of interest" description="Disordered" evidence="6">
    <location>
        <begin position="311"/>
        <end position="353"/>
    </location>
</feature>
<dbReference type="GO" id="GO:0016251">
    <property type="term" value="F:RNA polymerase II general transcription initiation factor activity"/>
    <property type="evidence" value="ECO:0007669"/>
    <property type="project" value="TreeGrafter"/>
</dbReference>
<dbReference type="STRING" id="644223.C4R9B7"/>
<name>C4R9B7_KOMPG</name>
<evidence type="ECO:0000256" key="1">
    <source>
        <dbReference type="ARBA" id="ARBA00004123"/>
    </source>
</evidence>
<dbReference type="OMA" id="KWEKMQN"/>
<dbReference type="InterPro" id="IPR037817">
    <property type="entry name" value="TAF7"/>
</dbReference>
<feature type="compositionally biased region" description="Basic and acidic residues" evidence="6">
    <location>
        <begin position="1"/>
        <end position="18"/>
    </location>
</feature>
<comment type="subcellular location">
    <subcellularLocation>
        <location evidence="1">Nucleus</location>
    </subcellularLocation>
</comment>
<dbReference type="Pfam" id="PF04658">
    <property type="entry name" value="TAFII55_N"/>
    <property type="match status" value="1"/>
</dbReference>
<dbReference type="OrthoDB" id="153872at2759"/>
<protein>
    <submittedName>
        <fullName evidence="8">TFIID subunit (67 kDa), involved in RNA polymerase II transcription initiation</fullName>
    </submittedName>
</protein>
<dbReference type="FunCoup" id="C4R9B7">
    <property type="interactions" value="221"/>
</dbReference>
<dbReference type="SMR" id="C4R9B7"/>
<dbReference type="GO" id="GO:0005669">
    <property type="term" value="C:transcription factor TFIID complex"/>
    <property type="evidence" value="ECO:0007669"/>
    <property type="project" value="InterPro"/>
</dbReference>
<dbReference type="AlphaFoldDB" id="C4R9B7"/>
<dbReference type="PANTHER" id="PTHR12228:SF0">
    <property type="entry name" value="TATA-BOX BINDING PROTEIN ASSOCIATED FACTOR 7"/>
    <property type="match status" value="1"/>
</dbReference>
<evidence type="ECO:0000256" key="4">
    <source>
        <dbReference type="ARBA" id="ARBA00023163"/>
    </source>
</evidence>
<dbReference type="HOGENOM" id="CLU_016434_2_1_1"/>
<feature type="compositionally biased region" description="Acidic residues" evidence="6">
    <location>
        <begin position="50"/>
        <end position="62"/>
    </location>
</feature>
<dbReference type="PANTHER" id="PTHR12228">
    <property type="entry name" value="TRANSCRIPTION INITIATION FACTOR TFIID 55 KD SUBUNIT-RELATED"/>
    <property type="match status" value="1"/>
</dbReference>
<keyword evidence="9" id="KW-1185">Reference proteome</keyword>
<dbReference type="InParanoid" id="C4R9B7"/>
<evidence type="ECO:0000256" key="3">
    <source>
        <dbReference type="ARBA" id="ARBA00023015"/>
    </source>
</evidence>
<feature type="compositionally biased region" description="Polar residues" evidence="6">
    <location>
        <begin position="264"/>
        <end position="274"/>
    </location>
</feature>
<evidence type="ECO:0000256" key="6">
    <source>
        <dbReference type="SAM" id="MobiDB-lite"/>
    </source>
</evidence>
<feature type="compositionally biased region" description="Polar residues" evidence="6">
    <location>
        <begin position="419"/>
        <end position="432"/>
    </location>
</feature>
<organism evidence="8 9">
    <name type="scientific">Komagataella phaffii (strain GS115 / ATCC 20864)</name>
    <name type="common">Yeast</name>
    <name type="synonym">Pichia pastoris</name>
    <dbReference type="NCBI Taxonomy" id="644223"/>
    <lineage>
        <taxon>Eukaryota</taxon>
        <taxon>Fungi</taxon>
        <taxon>Dikarya</taxon>
        <taxon>Ascomycota</taxon>
        <taxon>Saccharomycotina</taxon>
        <taxon>Pichiomycetes</taxon>
        <taxon>Pichiales</taxon>
        <taxon>Pichiaceae</taxon>
        <taxon>Komagataella</taxon>
    </lineage>
</organism>
<feature type="domain" description="TAFII55 protein conserved region" evidence="7">
    <location>
        <begin position="63"/>
        <end position="210"/>
    </location>
</feature>
<sequence>MIKLKLHTDKKQNTVERRPKIKVKPPINKPESTVIPRIRVKPTRIAGDGYDSEDPDREDDPTTEEAIVMRIVPNDYSLEYVKKCVEQGDFSEISLQWKDKRRAVLRLKDRLYGAKLVDLPTMVEIHKTIDRKNIFKTMDVSQILLVIKELKYESEYLDIQLTASETFDDGLTPPLRGVKKRFDKRMTSKVFQIIEEQVDELFRLDEEAEASKYELVDTEAGTIPSFDADASTPNTKEFTVRGHLDVEDNEDLELELEQAFQQQSDTPLNPQQRSKGGRKTNDSDAHVRFYEQEEEDDEDEETFELKRVCSAEAKVEEGEEEAEEETEETEDDEDDDDEEVVGGKEIISGQRAGIDERLTHTQIIKEEIEELQATIGLKQSDFNKASNPIMKNRISDVIGRLKAELETKLRQVEMEQKEQQNNSNVTSHNIYQQRELDEDEDEDDDEDGDEDDDDDMEDLF</sequence>
<dbReference type="eggNOG" id="KOG4011">
    <property type="taxonomic scope" value="Eukaryota"/>
</dbReference>